<keyword evidence="1" id="KW-0812">Transmembrane</keyword>
<gene>
    <name evidence="2" type="ORF">COT81_00345</name>
</gene>
<dbReference type="Proteomes" id="UP000230935">
    <property type="component" value="Unassembled WGS sequence"/>
</dbReference>
<reference evidence="3" key="1">
    <citation type="submission" date="2017-09" db="EMBL/GenBank/DDBJ databases">
        <title>Depth-based differentiation of microbial function through sediment-hosted aquifers and enrichment of novel symbionts in the deep terrestrial subsurface.</title>
        <authorList>
            <person name="Probst A.J."/>
            <person name="Ladd B."/>
            <person name="Jarett J.K."/>
            <person name="Geller-Mcgrath D.E."/>
            <person name="Sieber C.M.K."/>
            <person name="Emerson J.B."/>
            <person name="Anantharaman K."/>
            <person name="Thomas B.C."/>
            <person name="Malmstrom R."/>
            <person name="Stieglmeier M."/>
            <person name="Klingl A."/>
            <person name="Woyke T."/>
            <person name="Ryan C.M."/>
            <person name="Banfield J.F."/>
        </authorList>
    </citation>
    <scope>NUCLEOTIDE SEQUENCE [LARGE SCALE GENOMIC DNA]</scope>
</reference>
<organism evidence="2 3">
    <name type="scientific">Candidatus Buchananbacteria bacterium CG10_big_fil_rev_8_21_14_0_10_42_9</name>
    <dbReference type="NCBI Taxonomy" id="1974526"/>
    <lineage>
        <taxon>Bacteria</taxon>
        <taxon>Candidatus Buchananiibacteriota</taxon>
    </lineage>
</organism>
<feature type="transmembrane region" description="Helical" evidence="1">
    <location>
        <begin position="12"/>
        <end position="37"/>
    </location>
</feature>
<proteinExistence type="predicted"/>
<evidence type="ECO:0000313" key="3">
    <source>
        <dbReference type="Proteomes" id="UP000230935"/>
    </source>
</evidence>
<name>A0A2H0W2M9_9BACT</name>
<keyword evidence="1" id="KW-0472">Membrane</keyword>
<evidence type="ECO:0000256" key="1">
    <source>
        <dbReference type="SAM" id="Phobius"/>
    </source>
</evidence>
<comment type="caution">
    <text evidence="2">The sequence shown here is derived from an EMBL/GenBank/DDBJ whole genome shotgun (WGS) entry which is preliminary data.</text>
</comment>
<dbReference type="EMBL" id="PEZZ01000002">
    <property type="protein sequence ID" value="PIS05598.1"/>
    <property type="molecule type" value="Genomic_DNA"/>
</dbReference>
<sequence length="484" mass="52544">MRFIIKKSKSQQGAVLVMTMIFVTVFVVIAAGILSLVTYQQRLERLKKAQAAALHIAEAGANYYRWHLAHDPTDYYDGNTPTACDPTCGPYVHTYSDPNNDIVGEFILEITPPTSGSTIVTIKSTGHIPEVPGSARSIAVRYGAQSWAKFAVAVNNDVRFGEGTVINGPVHSNGGVRFDGVANNVVTSAKADYNDPDHSGGNEFGVHTHVDPTDPLPPASVPVRADVFAGGREFPVAPVDFNGITLDLAVLEDVAGLVISKSNQQGWHVQFLGNGQIQYRKVKTTTSCYSSSQFGWEGTGLITSYVGNWTTASIPSNGVIFVKDNVWVDGTINAQSVTLVAAEDPLASGDANIWINNDLTYTNYDGSDIIGLIAQNDISVGLYSEDDLRIDGALIAQKGKIGRKYYASSCSSSDYIRDTITTFGSLVSYERYGFAWDCGYHCSGYINRNLQFDNNLIYNPPPSFPTTGDFEFISWEEVLPGESY</sequence>
<evidence type="ECO:0000313" key="2">
    <source>
        <dbReference type="EMBL" id="PIS05598.1"/>
    </source>
</evidence>
<dbReference type="AlphaFoldDB" id="A0A2H0W2M9"/>
<keyword evidence="1" id="KW-1133">Transmembrane helix</keyword>
<accession>A0A2H0W2M9</accession>
<protein>
    <submittedName>
        <fullName evidence="2">Uncharacterized protein</fullName>
    </submittedName>
</protein>